<dbReference type="InterPro" id="IPR027796">
    <property type="entry name" value="OTT_1508_deam-like"/>
</dbReference>
<gene>
    <name evidence="2" type="ORF">VTJ49DRAFT_3252</name>
</gene>
<dbReference type="EMBL" id="JAZGSY010000251">
    <property type="protein sequence ID" value="KAL1837932.1"/>
    <property type="molecule type" value="Genomic_DNA"/>
</dbReference>
<proteinExistence type="predicted"/>
<feature type="compositionally biased region" description="Basic and acidic residues" evidence="1">
    <location>
        <begin position="480"/>
        <end position="496"/>
    </location>
</feature>
<dbReference type="Proteomes" id="UP001583172">
    <property type="component" value="Unassembled WGS sequence"/>
</dbReference>
<sequence length="597" mass="66323">MLSKKQRKQNLDLAENVGLLSHLTKAPAAPRDNLRPSSAAINDPRRILSFETEVCLASTLAFICSISDDPCHVIAVCVEELPATRAIRVVVAINKERPQSQNEVLKRIKDGLAVILGHLSRVGKAEDTRAEERVFAAVADMCQHRILGRIRSKRRRAKSNKRAKQKAWLGSLIQRAIQAIGGQGSRRLPKTDMNTFKKRTQALLETLELLEKCDEKDVLQHIQTVIRAAHRLHSTGCVADILATIQTGDLNTESTTSISTRVEKLARYWECSAYLVQLASSLGIFQQAEVVSVSLDPQLFVRDTQVPPDCLQRCIDRCRSHTAKTFPRIQEIEEKLNITKSSFMSIVQRLLRESKVHAEVQIVCHYELHPPPIKPRVICSSKDACYLCNLLIQIHGEYHVPRTHSNLYPGWRVLPVPALNRVYAQLNRALEARIRDALPTFMDPSRRRSIISQNPNESALFPNLPPVATTASTVVAEGSGSRDAESRGSERQRQEALEEEPAASPAPSRTAERRGSQTGNSPVREGDRISAPGPACPVPSRPLQSQRATPESLEIPRNRTPQQCGGPKGIRSSVEFQAECRASTRIDFGIAYQVGLV</sequence>
<feature type="region of interest" description="Disordered" evidence="1">
    <location>
        <begin position="472"/>
        <end position="569"/>
    </location>
</feature>
<accession>A0ABR3V8P2</accession>
<keyword evidence="3" id="KW-1185">Reference proteome</keyword>
<comment type="caution">
    <text evidence="2">The sequence shown here is derived from an EMBL/GenBank/DDBJ whole genome shotgun (WGS) entry which is preliminary data.</text>
</comment>
<reference evidence="2 3" key="1">
    <citation type="journal article" date="2024" name="Commun. Biol.">
        <title>Comparative genomic analysis of thermophilic fungi reveals convergent evolutionary adaptations and gene losses.</title>
        <authorList>
            <person name="Steindorff A.S."/>
            <person name="Aguilar-Pontes M.V."/>
            <person name="Robinson A.J."/>
            <person name="Andreopoulos B."/>
            <person name="LaButti K."/>
            <person name="Kuo A."/>
            <person name="Mondo S."/>
            <person name="Riley R."/>
            <person name="Otillar R."/>
            <person name="Haridas S."/>
            <person name="Lipzen A."/>
            <person name="Grimwood J."/>
            <person name="Schmutz J."/>
            <person name="Clum A."/>
            <person name="Reid I.D."/>
            <person name="Moisan M.C."/>
            <person name="Butler G."/>
            <person name="Nguyen T.T.M."/>
            <person name="Dewar K."/>
            <person name="Conant G."/>
            <person name="Drula E."/>
            <person name="Henrissat B."/>
            <person name="Hansel C."/>
            <person name="Singer S."/>
            <person name="Hutchinson M.I."/>
            <person name="de Vries R.P."/>
            <person name="Natvig D.O."/>
            <person name="Powell A.J."/>
            <person name="Tsang A."/>
            <person name="Grigoriev I.V."/>
        </authorList>
    </citation>
    <scope>NUCLEOTIDE SEQUENCE [LARGE SCALE GENOMIC DNA]</scope>
    <source>
        <strain evidence="2 3">CBS 620.91</strain>
    </source>
</reference>
<name>A0ABR3V8P2_HUMIN</name>
<organism evidence="2 3">
    <name type="scientific">Humicola insolens</name>
    <name type="common">Soft-rot fungus</name>
    <dbReference type="NCBI Taxonomy" id="85995"/>
    <lineage>
        <taxon>Eukaryota</taxon>
        <taxon>Fungi</taxon>
        <taxon>Dikarya</taxon>
        <taxon>Ascomycota</taxon>
        <taxon>Pezizomycotina</taxon>
        <taxon>Sordariomycetes</taxon>
        <taxon>Sordariomycetidae</taxon>
        <taxon>Sordariales</taxon>
        <taxon>Chaetomiaceae</taxon>
        <taxon>Mycothermus</taxon>
    </lineage>
</organism>
<evidence type="ECO:0000313" key="2">
    <source>
        <dbReference type="EMBL" id="KAL1837932.1"/>
    </source>
</evidence>
<dbReference type="Pfam" id="PF14441">
    <property type="entry name" value="OTT_1508_deam"/>
    <property type="match status" value="1"/>
</dbReference>
<protein>
    <submittedName>
        <fullName evidence="2">Uncharacterized protein</fullName>
    </submittedName>
</protein>
<evidence type="ECO:0000256" key="1">
    <source>
        <dbReference type="SAM" id="MobiDB-lite"/>
    </source>
</evidence>
<evidence type="ECO:0000313" key="3">
    <source>
        <dbReference type="Proteomes" id="UP001583172"/>
    </source>
</evidence>